<dbReference type="OrthoDB" id="1442125at2"/>
<evidence type="ECO:0000313" key="3">
    <source>
        <dbReference type="Proteomes" id="UP000317169"/>
    </source>
</evidence>
<evidence type="ECO:0000313" key="2">
    <source>
        <dbReference type="EMBL" id="TQD39399.1"/>
    </source>
</evidence>
<gene>
    <name evidence="2" type="ORF">FKR84_05745</name>
</gene>
<dbReference type="RefSeq" id="WP_141421346.1">
    <property type="nucleotide sequence ID" value="NZ_VIAR01000004.1"/>
</dbReference>
<name>A0A507ZQ03_9FLAO</name>
<feature type="chain" id="PRO_5021491205" description="DUF4174 domain-containing protein" evidence="1">
    <location>
        <begin position="19"/>
        <end position="129"/>
    </location>
</feature>
<sequence>MRTFILLLCLSLGNFVQAQEKIILKSSPGFVIMVAADKNTPAVQKQMDIFKNNRDFFDQNNIRPFLITPNGIQAIYRDQNQEPINFGDYKQWQKENSNYRVIVLDRDYTTKFRTETMLDPEDIAKVLRE</sequence>
<organism evidence="2 3">
    <name type="scientific">Haloflavibacter putidus</name>
    <dbReference type="NCBI Taxonomy" id="2576776"/>
    <lineage>
        <taxon>Bacteria</taxon>
        <taxon>Pseudomonadati</taxon>
        <taxon>Bacteroidota</taxon>
        <taxon>Flavobacteriia</taxon>
        <taxon>Flavobacteriales</taxon>
        <taxon>Flavobacteriaceae</taxon>
        <taxon>Haloflavibacter</taxon>
    </lineage>
</organism>
<reference evidence="2 3" key="1">
    <citation type="submission" date="2019-06" db="EMBL/GenBank/DDBJ databases">
        <title>Flavibacter putida gen. nov., sp. nov., a novel marine bacterium of the family Flavobacteriaceae isolated from coastal seawater.</title>
        <authorList>
            <person name="Feng X."/>
        </authorList>
    </citation>
    <scope>NUCLEOTIDE SEQUENCE [LARGE SCALE GENOMIC DNA]</scope>
    <source>
        <strain evidence="2 3">PLHSN227</strain>
    </source>
</reference>
<dbReference type="EMBL" id="VIAR01000004">
    <property type="protein sequence ID" value="TQD39399.1"/>
    <property type="molecule type" value="Genomic_DNA"/>
</dbReference>
<dbReference type="AlphaFoldDB" id="A0A507ZQ03"/>
<comment type="caution">
    <text evidence="2">The sequence shown here is derived from an EMBL/GenBank/DDBJ whole genome shotgun (WGS) entry which is preliminary data.</text>
</comment>
<keyword evidence="3" id="KW-1185">Reference proteome</keyword>
<feature type="signal peptide" evidence="1">
    <location>
        <begin position="1"/>
        <end position="18"/>
    </location>
</feature>
<dbReference type="Proteomes" id="UP000317169">
    <property type="component" value="Unassembled WGS sequence"/>
</dbReference>
<evidence type="ECO:0008006" key="4">
    <source>
        <dbReference type="Google" id="ProtNLM"/>
    </source>
</evidence>
<evidence type="ECO:0000256" key="1">
    <source>
        <dbReference type="SAM" id="SignalP"/>
    </source>
</evidence>
<keyword evidence="1" id="KW-0732">Signal</keyword>
<protein>
    <recommendedName>
        <fullName evidence="4">DUF4174 domain-containing protein</fullName>
    </recommendedName>
</protein>
<accession>A0A507ZQ03</accession>
<proteinExistence type="predicted"/>